<dbReference type="EMBL" id="BRXW01000017">
    <property type="protein sequence ID" value="GMH99955.1"/>
    <property type="molecule type" value="Genomic_DNA"/>
</dbReference>
<evidence type="ECO:0000256" key="2">
    <source>
        <dbReference type="ARBA" id="ARBA00004922"/>
    </source>
</evidence>
<feature type="region of interest" description="Disordered" evidence="12">
    <location>
        <begin position="458"/>
        <end position="495"/>
    </location>
</feature>
<keyword evidence="9" id="KW-1133">Transmembrane helix</keyword>
<evidence type="ECO:0000259" key="13">
    <source>
        <dbReference type="Pfam" id="PF00534"/>
    </source>
</evidence>
<dbReference type="Pfam" id="PF00534">
    <property type="entry name" value="Glycos_transf_1"/>
    <property type="match status" value="1"/>
</dbReference>
<dbReference type="PANTHER" id="PTHR45919:SF1">
    <property type="entry name" value="GDP-MAN:MAN(3)GLCNAC(2)-PP-DOL ALPHA-1,2-MANNOSYLTRANSFERASE"/>
    <property type="match status" value="1"/>
</dbReference>
<evidence type="ECO:0000256" key="3">
    <source>
        <dbReference type="ARBA" id="ARBA00012645"/>
    </source>
</evidence>
<comment type="pathway">
    <text evidence="2">Protein modification; protein glycosylation.</text>
</comment>
<dbReference type="InterPro" id="IPR001296">
    <property type="entry name" value="Glyco_trans_1"/>
</dbReference>
<evidence type="ECO:0000256" key="1">
    <source>
        <dbReference type="ARBA" id="ARBA00004389"/>
    </source>
</evidence>
<comment type="caution">
    <text evidence="15">The sequence shown here is derived from an EMBL/GenBank/DDBJ whole genome shotgun (WGS) entry which is preliminary data.</text>
</comment>
<evidence type="ECO:0000256" key="6">
    <source>
        <dbReference type="ARBA" id="ARBA00022679"/>
    </source>
</evidence>
<dbReference type="GO" id="GO:0005789">
    <property type="term" value="C:endoplasmic reticulum membrane"/>
    <property type="evidence" value="ECO:0007669"/>
    <property type="project" value="UniProtKB-SubCell"/>
</dbReference>
<keyword evidence="10" id="KW-0472">Membrane</keyword>
<dbReference type="Proteomes" id="UP001165122">
    <property type="component" value="Unassembled WGS sequence"/>
</dbReference>
<sequence>MTTIGFYHPHCAQGGGGERVLWKIIESLATSSLSDGSILDSSNPKCLKQIIIYTCDQMEKEKIFEEVERKFGIELQEGCGVDIDTVVVPGGDALINPISYPRLTMLRQMIGGQKFMSSAFRIAESAGYSFPDIFFDTTGCAWTHSVAKGSFFFGGKTKVFTYTHYPTISTDMLQMVYERRFSYNNSSEITGSKFKNFVKLLYYLLFALLYSFYGRLADVVMANSSWTANHVQKIWRPRGGVNVLWPPCNSKGFSEIDMNANGRENLILSIGQFRPEKDHSLQIKSFARLLKMKPKPPRDARLILLGGCRGEEDEERVEALKKLCKEMNVEKRVEFVLNQPFSVLKDYLARSSIGLHSMWNEHFGIGVVEMLAAGLVTIAHDSGGPKADIISPGETGFLASSEEEYASKMHDVLTSVNNDEIHQLRKAARKSSMQFDDGEFDGRFLKLFLRHTKEFNISSGKAESGRGRKKPKGGDGRSRSRSRNTSRGSKAKKND</sequence>
<dbReference type="GO" id="GO:0004377">
    <property type="term" value="F:GDP-Man:Man(3)GlcNAc(2)-PP-Dol alpha-1,2-mannosyltransferase activity"/>
    <property type="evidence" value="ECO:0007669"/>
    <property type="project" value="UniProtKB-EC"/>
</dbReference>
<dbReference type="InterPro" id="IPR038013">
    <property type="entry name" value="ALG11"/>
</dbReference>
<keyword evidence="7" id="KW-0812">Transmembrane</keyword>
<dbReference type="Pfam" id="PF15924">
    <property type="entry name" value="ALG11_N"/>
    <property type="match status" value="1"/>
</dbReference>
<comment type="catalytic activity">
    <reaction evidence="11">
        <text>an alpha-D-Man-(1-&gt;3)-[alpha-D-Man-(1-&gt;6)]-beta-D-Man-(1-&gt;4)-beta-D-GlcNAc-(1-&gt;4)-alpha-D-GlcNAc-diphospho-di-trans,poly-cis-dolichol + 2 GDP-alpha-D-mannose = an alpha-D-Man-(1-&gt;2)-alpha-D-Man-(1-&gt;2)-alpha-D-Man-(1-&gt;3)-[alpha-D-Man-(1-&gt;6)]-beta-D-Man-(1-&gt;4)-beta-D-GlcNAc-(1-&gt;4)-alpha-D-GlcNAc-diphospho-di-trans,poly-cis-dolichol + 2 GDP + 2 H(+)</text>
        <dbReference type="Rhea" id="RHEA:29523"/>
        <dbReference type="Rhea" id="RHEA-COMP:19515"/>
        <dbReference type="Rhea" id="RHEA-COMP:19516"/>
        <dbReference type="ChEBI" id="CHEBI:15378"/>
        <dbReference type="ChEBI" id="CHEBI:57527"/>
        <dbReference type="ChEBI" id="CHEBI:58189"/>
        <dbReference type="ChEBI" id="CHEBI:132511"/>
        <dbReference type="ChEBI" id="CHEBI:132515"/>
        <dbReference type="EC" id="2.4.1.131"/>
    </reaction>
    <physiologicalReaction direction="left-to-right" evidence="11">
        <dbReference type="Rhea" id="RHEA:29524"/>
    </physiologicalReaction>
</comment>
<evidence type="ECO:0000256" key="11">
    <source>
        <dbReference type="ARBA" id="ARBA00045065"/>
    </source>
</evidence>
<dbReference type="AlphaFoldDB" id="A0A9W7C8E5"/>
<evidence type="ECO:0000259" key="14">
    <source>
        <dbReference type="Pfam" id="PF15924"/>
    </source>
</evidence>
<feature type="domain" description="ALG11 mannosyltransferase N-terminal" evidence="14">
    <location>
        <begin position="2"/>
        <end position="235"/>
    </location>
</feature>
<evidence type="ECO:0000256" key="8">
    <source>
        <dbReference type="ARBA" id="ARBA00022824"/>
    </source>
</evidence>
<dbReference type="GO" id="GO:0006487">
    <property type="term" value="P:protein N-linked glycosylation"/>
    <property type="evidence" value="ECO:0007669"/>
    <property type="project" value="TreeGrafter"/>
</dbReference>
<dbReference type="OrthoDB" id="2276068at2759"/>
<evidence type="ECO:0000256" key="7">
    <source>
        <dbReference type="ARBA" id="ARBA00022692"/>
    </source>
</evidence>
<keyword evidence="8" id="KW-0256">Endoplasmic reticulum</keyword>
<feature type="domain" description="Glycosyl transferase family 1" evidence="13">
    <location>
        <begin position="259"/>
        <end position="430"/>
    </location>
</feature>
<evidence type="ECO:0000256" key="10">
    <source>
        <dbReference type="ARBA" id="ARBA00023136"/>
    </source>
</evidence>
<dbReference type="FunFam" id="3.40.50.2000:FF:000256">
    <property type="entry name" value="GDP-Man:Man(3)GlcNAc(2)-PP-Dol alpha-1,2-mannosyltransferase"/>
    <property type="match status" value="1"/>
</dbReference>
<proteinExistence type="predicted"/>
<dbReference type="EC" id="2.4.1.131" evidence="3"/>
<dbReference type="InterPro" id="IPR031814">
    <property type="entry name" value="ALG11_N"/>
</dbReference>
<comment type="subcellular location">
    <subcellularLocation>
        <location evidence="1">Endoplasmic reticulum membrane</location>
        <topology evidence="1">Single-pass membrane protein</topology>
    </subcellularLocation>
</comment>
<accession>A0A9W7C8E5</accession>
<keyword evidence="6" id="KW-0808">Transferase</keyword>
<evidence type="ECO:0000256" key="5">
    <source>
        <dbReference type="ARBA" id="ARBA00022676"/>
    </source>
</evidence>
<gene>
    <name evidence="15" type="ORF">TrLO_g14269</name>
</gene>
<keyword evidence="16" id="KW-1185">Reference proteome</keyword>
<dbReference type="SUPFAM" id="SSF53756">
    <property type="entry name" value="UDP-Glycosyltransferase/glycogen phosphorylase"/>
    <property type="match status" value="1"/>
</dbReference>
<evidence type="ECO:0000256" key="4">
    <source>
        <dbReference type="ARBA" id="ARBA00022018"/>
    </source>
</evidence>
<dbReference type="Gene3D" id="3.40.50.2000">
    <property type="entry name" value="Glycogen Phosphorylase B"/>
    <property type="match status" value="1"/>
</dbReference>
<dbReference type="PANTHER" id="PTHR45919">
    <property type="entry name" value="GDP-MAN:MAN(3)GLCNAC(2)-PP-DOL ALPHA-1,2-MANNOSYLTRANSFERASE"/>
    <property type="match status" value="1"/>
</dbReference>
<keyword evidence="5" id="KW-0328">Glycosyltransferase</keyword>
<evidence type="ECO:0000313" key="16">
    <source>
        <dbReference type="Proteomes" id="UP001165122"/>
    </source>
</evidence>
<evidence type="ECO:0000256" key="12">
    <source>
        <dbReference type="SAM" id="MobiDB-lite"/>
    </source>
</evidence>
<name>A0A9W7C8E5_9STRA</name>
<evidence type="ECO:0000313" key="15">
    <source>
        <dbReference type="EMBL" id="GMH99955.1"/>
    </source>
</evidence>
<protein>
    <recommendedName>
        <fullName evidence="4">GDP-Man:Man(3)GlcNAc(2)-PP-Dol alpha-1,2-mannosyltransferase</fullName>
        <ecNumber evidence="3">2.4.1.131</ecNumber>
    </recommendedName>
</protein>
<reference evidence="16" key="1">
    <citation type="journal article" date="2023" name="Commun. Biol.">
        <title>Genome analysis of Parmales, the sister group of diatoms, reveals the evolutionary specialization of diatoms from phago-mixotrophs to photoautotrophs.</title>
        <authorList>
            <person name="Ban H."/>
            <person name="Sato S."/>
            <person name="Yoshikawa S."/>
            <person name="Yamada K."/>
            <person name="Nakamura Y."/>
            <person name="Ichinomiya M."/>
            <person name="Sato N."/>
            <person name="Blanc-Mathieu R."/>
            <person name="Endo H."/>
            <person name="Kuwata A."/>
            <person name="Ogata H."/>
        </authorList>
    </citation>
    <scope>NUCLEOTIDE SEQUENCE [LARGE SCALE GENOMIC DNA]</scope>
    <source>
        <strain evidence="16">NIES 3700</strain>
    </source>
</reference>
<organism evidence="15 16">
    <name type="scientific">Triparma laevis f. longispina</name>
    <dbReference type="NCBI Taxonomy" id="1714387"/>
    <lineage>
        <taxon>Eukaryota</taxon>
        <taxon>Sar</taxon>
        <taxon>Stramenopiles</taxon>
        <taxon>Ochrophyta</taxon>
        <taxon>Bolidophyceae</taxon>
        <taxon>Parmales</taxon>
        <taxon>Triparmaceae</taxon>
        <taxon>Triparma</taxon>
    </lineage>
</organism>
<evidence type="ECO:0000256" key="9">
    <source>
        <dbReference type="ARBA" id="ARBA00022989"/>
    </source>
</evidence>